<organism evidence="1 2">
    <name type="scientific">Staphylococcus saprophyticus</name>
    <dbReference type="NCBI Taxonomy" id="29385"/>
    <lineage>
        <taxon>Bacteria</taxon>
        <taxon>Bacillati</taxon>
        <taxon>Bacillota</taxon>
        <taxon>Bacilli</taxon>
        <taxon>Bacillales</taxon>
        <taxon>Staphylococcaceae</taxon>
        <taxon>Staphylococcus</taxon>
    </lineage>
</organism>
<dbReference type="PANTHER" id="PTHR33221:SF15">
    <property type="entry name" value="HTH-TYPE TRANSCRIPTIONAL REGULATOR YWGB-RELATED"/>
    <property type="match status" value="1"/>
</dbReference>
<protein>
    <submittedName>
        <fullName evidence="1">Rrf2 family transcriptional regulator</fullName>
    </submittedName>
</protein>
<evidence type="ECO:0000313" key="2">
    <source>
        <dbReference type="Proteomes" id="UP000254707"/>
    </source>
</evidence>
<evidence type="ECO:0000313" key="1">
    <source>
        <dbReference type="EMBL" id="SUM82150.1"/>
    </source>
</evidence>
<sequence length="133" mass="15030">MNTQFSVSIHILTLLATEKEPVSSQYIADSINSNATLVRKICRYLRDGHYIQSSQGISGYSLSSSANEIHLGDLYQLIFSETMHFAKIHKDTNQHCHVGKNISHALDEIYSEVDTTIINKLNTYTIQSVIDHF</sequence>
<dbReference type="EMBL" id="UHED01000001">
    <property type="protein sequence ID" value="SUM82150.1"/>
    <property type="molecule type" value="Genomic_DNA"/>
</dbReference>
<dbReference type="Proteomes" id="UP000254707">
    <property type="component" value="Unassembled WGS sequence"/>
</dbReference>
<dbReference type="AlphaFoldDB" id="A0A380HMH5"/>
<dbReference type="PANTHER" id="PTHR33221">
    <property type="entry name" value="WINGED HELIX-TURN-HELIX TRANSCRIPTIONAL REGULATOR, RRF2 FAMILY"/>
    <property type="match status" value="1"/>
</dbReference>
<dbReference type="GO" id="GO:0005829">
    <property type="term" value="C:cytosol"/>
    <property type="evidence" value="ECO:0007669"/>
    <property type="project" value="TreeGrafter"/>
</dbReference>
<dbReference type="InterPro" id="IPR036390">
    <property type="entry name" value="WH_DNA-bd_sf"/>
</dbReference>
<gene>
    <name evidence="1" type="primary">ywnA_2</name>
    <name evidence="1" type="ORF">NCTC7688_00646</name>
</gene>
<dbReference type="InterPro" id="IPR000944">
    <property type="entry name" value="Tscrpt_reg_Rrf2"/>
</dbReference>
<dbReference type="Pfam" id="PF02082">
    <property type="entry name" value="Rrf2"/>
    <property type="match status" value="1"/>
</dbReference>
<dbReference type="SUPFAM" id="SSF46785">
    <property type="entry name" value="Winged helix' DNA-binding domain"/>
    <property type="match status" value="1"/>
</dbReference>
<dbReference type="GO" id="GO:0003700">
    <property type="term" value="F:DNA-binding transcription factor activity"/>
    <property type="evidence" value="ECO:0007669"/>
    <property type="project" value="TreeGrafter"/>
</dbReference>
<dbReference type="RefSeq" id="WP_011302455.1">
    <property type="nucleotide sequence ID" value="NZ_CAXOKG010000002.1"/>
</dbReference>
<dbReference type="GeneID" id="3616246"/>
<accession>A0A380HMH5</accession>
<proteinExistence type="predicted"/>
<dbReference type="PROSITE" id="PS51197">
    <property type="entry name" value="HTH_RRF2_2"/>
    <property type="match status" value="1"/>
</dbReference>
<dbReference type="OMA" id="ACWYFKS"/>
<reference evidence="1 2" key="1">
    <citation type="submission" date="2018-06" db="EMBL/GenBank/DDBJ databases">
        <authorList>
            <consortium name="Pathogen Informatics"/>
            <person name="Doyle S."/>
        </authorList>
    </citation>
    <scope>NUCLEOTIDE SEQUENCE [LARGE SCALE GENOMIC DNA]</scope>
    <source>
        <strain evidence="1 2">NCTC7688</strain>
    </source>
</reference>
<name>A0A380HMH5_STASA</name>
<dbReference type="InterPro" id="IPR036388">
    <property type="entry name" value="WH-like_DNA-bd_sf"/>
</dbReference>
<dbReference type="Gene3D" id="1.10.10.10">
    <property type="entry name" value="Winged helix-like DNA-binding domain superfamily/Winged helix DNA-binding domain"/>
    <property type="match status" value="1"/>
</dbReference>